<sequence>MPSSAGPWVVEWLTVERFAKYVRAAGGDHARALAFYEWNARLSAELLHDLGHLEVGLRNAYDRALLAHPAIHGRDWIEQATYEQLLPVHLALDSHGVPQDKNATPRSAIKAARRYARYTAGGPTPRGKVIAELMFGFWTYLSDGLHEKTLWVPALNRAYQPGTDRVKIHDALTDLRDIRNRLAHNESVFDRRPENIRRSLVFVARSLSPDLRDQIVSTSRAFETISARP</sequence>
<evidence type="ECO:0000313" key="1">
    <source>
        <dbReference type="EMBL" id="AZZ53746.1"/>
    </source>
</evidence>
<gene>
    <name evidence="1" type="ORF">C1I64_18015</name>
</gene>
<proteinExistence type="predicted"/>
<keyword evidence="1" id="KW-0378">Hydrolase</keyword>
<dbReference type="KEGG" id="rfs:C1I64_18015"/>
<evidence type="ECO:0000313" key="2">
    <source>
        <dbReference type="Proteomes" id="UP000285317"/>
    </source>
</evidence>
<dbReference type="Proteomes" id="UP000285317">
    <property type="component" value="Chromosome"/>
</dbReference>
<name>A0A3T0T558_9MICO</name>
<accession>A0A3T0T558</accession>
<dbReference type="RefSeq" id="WP_127888165.1">
    <property type="nucleotide sequence ID" value="NZ_CP028137.1"/>
</dbReference>
<dbReference type="GO" id="GO:0008233">
    <property type="term" value="F:peptidase activity"/>
    <property type="evidence" value="ECO:0007669"/>
    <property type="project" value="UniProtKB-KW"/>
</dbReference>
<organism evidence="1 2">
    <name type="scientific">Rathayibacter festucae DSM 15932</name>
    <dbReference type="NCBI Taxonomy" id="1328866"/>
    <lineage>
        <taxon>Bacteria</taxon>
        <taxon>Bacillati</taxon>
        <taxon>Actinomycetota</taxon>
        <taxon>Actinomycetes</taxon>
        <taxon>Micrococcales</taxon>
        <taxon>Microbacteriaceae</taxon>
        <taxon>Rathayibacter</taxon>
    </lineage>
</organism>
<reference evidence="1 2" key="1">
    <citation type="submission" date="2018-03" db="EMBL/GenBank/DDBJ databases">
        <title>Bacteriophage NCPPB3778 and a type I-E CRISPR drive the evolution of the US Biological Select Agent, Rathayibacter toxicus.</title>
        <authorList>
            <person name="Davis E.W.II."/>
            <person name="Tabima J.F."/>
            <person name="Weisberg A.J."/>
            <person name="Dantas Lopes L."/>
            <person name="Wiseman M.S."/>
            <person name="Wiseman M.S."/>
            <person name="Pupko T."/>
            <person name="Belcher M.S."/>
            <person name="Sechler A.J."/>
            <person name="Tancos M.A."/>
            <person name="Schroeder B.K."/>
            <person name="Murray T.D."/>
            <person name="Luster D.G."/>
            <person name="Schneider W.L."/>
            <person name="Rogers E."/>
            <person name="Andreote F.D."/>
            <person name="Grunwald N.J."/>
            <person name="Putnam M.L."/>
            <person name="Chang J.H."/>
        </authorList>
    </citation>
    <scope>NUCLEOTIDE SEQUENCE [LARGE SCALE GENOMIC DNA]</scope>
    <source>
        <strain evidence="1 2">DSM 15932</strain>
    </source>
</reference>
<keyword evidence="1" id="KW-0645">Protease</keyword>
<dbReference type="AlphaFoldDB" id="A0A3T0T558"/>
<protein>
    <submittedName>
        <fullName evidence="1">CAAX protease</fullName>
    </submittedName>
</protein>
<dbReference type="EMBL" id="CP028137">
    <property type="protein sequence ID" value="AZZ53746.1"/>
    <property type="molecule type" value="Genomic_DNA"/>
</dbReference>
<dbReference type="GO" id="GO:0006508">
    <property type="term" value="P:proteolysis"/>
    <property type="evidence" value="ECO:0007669"/>
    <property type="project" value="UniProtKB-KW"/>
</dbReference>